<reference evidence="2 3" key="1">
    <citation type="submission" date="2020-07" db="EMBL/GenBank/DDBJ databases">
        <title>Sequencing the genomes of 1000 actinobacteria strains.</title>
        <authorList>
            <person name="Klenk H.-P."/>
        </authorList>
    </citation>
    <scope>NUCLEOTIDE SEQUENCE [LARGE SCALE GENOMIC DNA]</scope>
    <source>
        <strain evidence="2 3">DSM 45772</strain>
    </source>
</reference>
<keyword evidence="1" id="KW-0472">Membrane</keyword>
<dbReference type="EMBL" id="JACCBN010000001">
    <property type="protein sequence ID" value="NYD39208.1"/>
    <property type="molecule type" value="Genomic_DNA"/>
</dbReference>
<dbReference type="RefSeq" id="WP_179796559.1">
    <property type="nucleotide sequence ID" value="NZ_BAABHP010000001.1"/>
</dbReference>
<evidence type="ECO:0000256" key="1">
    <source>
        <dbReference type="SAM" id="Phobius"/>
    </source>
</evidence>
<evidence type="ECO:0000313" key="3">
    <source>
        <dbReference type="Proteomes" id="UP000535890"/>
    </source>
</evidence>
<feature type="transmembrane region" description="Helical" evidence="1">
    <location>
        <begin position="111"/>
        <end position="138"/>
    </location>
</feature>
<accession>A0A7Y9E0Z3</accession>
<keyword evidence="1" id="KW-1133">Transmembrane helix</keyword>
<dbReference type="AlphaFoldDB" id="A0A7Y9E0Z3"/>
<dbReference type="Proteomes" id="UP000535890">
    <property type="component" value="Unassembled WGS sequence"/>
</dbReference>
<keyword evidence="1" id="KW-0812">Transmembrane</keyword>
<evidence type="ECO:0000313" key="2">
    <source>
        <dbReference type="EMBL" id="NYD39208.1"/>
    </source>
</evidence>
<sequence>MTSFPPPRRTLLFYAERPRRRMLQVLADIAVLVWAALVVSAAIALHDLVLTLQAPGRGLSDAGERVRGAFSGAAEAAGGVPFVGDRLAGAFSPGTDAGTSLVDAGRAQVEAVAAIATGLAWLVVVVAAFPVVTTWFWLRLRWVLRARHAVAARALDVDLLALRALTRGSPGRIRRAAGPGGDAAGAWRRGELPVLIRLADVELARMGLRGATSVTSGPPREP</sequence>
<evidence type="ECO:0008006" key="4">
    <source>
        <dbReference type="Google" id="ProtNLM"/>
    </source>
</evidence>
<name>A0A7Y9E0Z3_9PSEU</name>
<gene>
    <name evidence="2" type="ORF">BJ983_005310</name>
</gene>
<protein>
    <recommendedName>
        <fullName evidence="4">Transmembrane protein</fullName>
    </recommendedName>
</protein>
<feature type="transmembrane region" description="Helical" evidence="1">
    <location>
        <begin position="25"/>
        <end position="45"/>
    </location>
</feature>
<proteinExistence type="predicted"/>
<organism evidence="2 3">
    <name type="scientific">Actinomycetospora corticicola</name>
    <dbReference type="NCBI Taxonomy" id="663602"/>
    <lineage>
        <taxon>Bacteria</taxon>
        <taxon>Bacillati</taxon>
        <taxon>Actinomycetota</taxon>
        <taxon>Actinomycetes</taxon>
        <taxon>Pseudonocardiales</taxon>
        <taxon>Pseudonocardiaceae</taxon>
        <taxon>Actinomycetospora</taxon>
    </lineage>
</organism>
<comment type="caution">
    <text evidence="2">The sequence shown here is derived from an EMBL/GenBank/DDBJ whole genome shotgun (WGS) entry which is preliminary data.</text>
</comment>
<keyword evidence="3" id="KW-1185">Reference proteome</keyword>